<dbReference type="PANTHER" id="PTHR35792">
    <property type="entry name" value="GENERAL STRESS PROTEIN"/>
    <property type="match status" value="1"/>
</dbReference>
<evidence type="ECO:0000256" key="2">
    <source>
        <dbReference type="SAM" id="Phobius"/>
    </source>
</evidence>
<sequence length="109" mass="11864">MSSENGSGFFSGLIVGGAIGLIAGVLFAPKSGRDIREELFNDSDDIIKKAKEELDKIYEELSELKNKVGGVEKSMKTAPAETAEERAFEESLNSIDEETDSEETKTKES</sequence>
<dbReference type="InterPro" id="IPR024623">
    <property type="entry name" value="YtxH"/>
</dbReference>
<dbReference type="SUPFAM" id="SSF58064">
    <property type="entry name" value="Influenza hemagglutinin (stalk)"/>
    <property type="match status" value="1"/>
</dbReference>
<dbReference type="Pfam" id="PF12732">
    <property type="entry name" value="YtxH"/>
    <property type="match status" value="1"/>
</dbReference>
<dbReference type="AlphaFoldDB" id="A0A7V1LPV8"/>
<dbReference type="EMBL" id="DRLD01000423">
    <property type="protein sequence ID" value="HED11974.1"/>
    <property type="molecule type" value="Genomic_DNA"/>
</dbReference>
<gene>
    <name evidence="3" type="ORF">ENJ10_14885</name>
</gene>
<feature type="transmembrane region" description="Helical" evidence="2">
    <location>
        <begin position="6"/>
        <end position="28"/>
    </location>
</feature>
<evidence type="ECO:0000313" key="3">
    <source>
        <dbReference type="EMBL" id="HED11974.1"/>
    </source>
</evidence>
<comment type="caution">
    <text evidence="3">The sequence shown here is derived from an EMBL/GenBank/DDBJ whole genome shotgun (WGS) entry which is preliminary data.</text>
</comment>
<protein>
    <recommendedName>
        <fullName evidence="4">YtxH domain-containing protein</fullName>
    </recommendedName>
</protein>
<keyword evidence="2" id="KW-0472">Membrane</keyword>
<proteinExistence type="predicted"/>
<keyword evidence="2" id="KW-1133">Transmembrane helix</keyword>
<dbReference type="PANTHER" id="PTHR35792:SF2">
    <property type="entry name" value="GENERAL STRESS PROTEIN"/>
    <property type="match status" value="1"/>
</dbReference>
<evidence type="ECO:0008006" key="4">
    <source>
        <dbReference type="Google" id="ProtNLM"/>
    </source>
</evidence>
<evidence type="ECO:0000256" key="1">
    <source>
        <dbReference type="SAM" id="MobiDB-lite"/>
    </source>
</evidence>
<organism evidence="3">
    <name type="scientific">Caldithrix abyssi</name>
    <dbReference type="NCBI Taxonomy" id="187145"/>
    <lineage>
        <taxon>Bacteria</taxon>
        <taxon>Pseudomonadati</taxon>
        <taxon>Calditrichota</taxon>
        <taxon>Calditrichia</taxon>
        <taxon>Calditrichales</taxon>
        <taxon>Calditrichaceae</taxon>
        <taxon>Caldithrix</taxon>
    </lineage>
</organism>
<feature type="region of interest" description="Disordered" evidence="1">
    <location>
        <begin position="72"/>
        <end position="109"/>
    </location>
</feature>
<dbReference type="Proteomes" id="UP000886005">
    <property type="component" value="Unassembled WGS sequence"/>
</dbReference>
<reference evidence="3" key="1">
    <citation type="journal article" date="2020" name="mSystems">
        <title>Genome- and Community-Level Interaction Insights into Carbon Utilization and Element Cycling Functions of Hydrothermarchaeota in Hydrothermal Sediment.</title>
        <authorList>
            <person name="Zhou Z."/>
            <person name="Liu Y."/>
            <person name="Xu W."/>
            <person name="Pan J."/>
            <person name="Luo Z.H."/>
            <person name="Li M."/>
        </authorList>
    </citation>
    <scope>NUCLEOTIDE SEQUENCE [LARGE SCALE GENOMIC DNA]</scope>
    <source>
        <strain evidence="3">HyVt-456</strain>
    </source>
</reference>
<keyword evidence="2" id="KW-0812">Transmembrane</keyword>
<accession>A0A7V1LPV8</accession>
<name>A0A7V1LPV8_CALAY</name>
<dbReference type="InterPro" id="IPR052928">
    <property type="entry name" value="Desiccation-related_membrane"/>
</dbReference>